<dbReference type="Gene3D" id="3.30.70.330">
    <property type="match status" value="1"/>
</dbReference>
<dbReference type="GO" id="GO:0006396">
    <property type="term" value="P:RNA processing"/>
    <property type="evidence" value="ECO:0007669"/>
    <property type="project" value="InterPro"/>
</dbReference>
<dbReference type="OrthoDB" id="439993at2759"/>
<dbReference type="InterPro" id="IPR000504">
    <property type="entry name" value="RRM_dom"/>
</dbReference>
<dbReference type="InterPro" id="IPR036390">
    <property type="entry name" value="WH_DNA-bd_sf"/>
</dbReference>
<dbReference type="InterPro" id="IPR045180">
    <property type="entry name" value="La_dom_prot"/>
</dbReference>
<feature type="domain" description="RRM" evidence="6">
    <location>
        <begin position="102"/>
        <end position="180"/>
    </location>
</feature>
<proteinExistence type="predicted"/>
<dbReference type="PANTHER" id="PTHR22792:SF140">
    <property type="entry name" value="ACHILLES, ISOFORM A"/>
    <property type="match status" value="1"/>
</dbReference>
<protein>
    <submittedName>
        <fullName evidence="8">DEKNAAC102095</fullName>
    </submittedName>
</protein>
<dbReference type="Pfam" id="PF05383">
    <property type="entry name" value="La"/>
    <property type="match status" value="1"/>
</dbReference>
<dbReference type="Proteomes" id="UP000290900">
    <property type="component" value="Unassembled WGS sequence"/>
</dbReference>
<dbReference type="EMBL" id="CAACVR010000010">
    <property type="protein sequence ID" value="VEU21146.1"/>
    <property type="molecule type" value="Genomic_DNA"/>
</dbReference>
<feature type="region of interest" description="Disordered" evidence="5">
    <location>
        <begin position="182"/>
        <end position="286"/>
    </location>
</feature>
<dbReference type="InterPro" id="IPR002344">
    <property type="entry name" value="Lupus_La"/>
</dbReference>
<dbReference type="AlphaFoldDB" id="A0A448YJS8"/>
<feature type="compositionally biased region" description="Polar residues" evidence="5">
    <location>
        <begin position="269"/>
        <end position="286"/>
    </location>
</feature>
<dbReference type="PROSITE" id="PS50961">
    <property type="entry name" value="HTH_LA"/>
    <property type="match status" value="1"/>
</dbReference>
<dbReference type="SMART" id="SM00360">
    <property type="entry name" value="RRM"/>
    <property type="match status" value="1"/>
</dbReference>
<dbReference type="GO" id="GO:1990904">
    <property type="term" value="C:ribonucleoprotein complex"/>
    <property type="evidence" value="ECO:0007669"/>
    <property type="project" value="InterPro"/>
</dbReference>
<comment type="subcellular location">
    <subcellularLocation>
        <location evidence="1">Nucleus</location>
    </subcellularLocation>
</comment>
<dbReference type="InterPro" id="IPR035979">
    <property type="entry name" value="RBD_domain_sf"/>
</dbReference>
<evidence type="ECO:0000256" key="3">
    <source>
        <dbReference type="ARBA" id="ARBA00023242"/>
    </source>
</evidence>
<evidence type="ECO:0000256" key="2">
    <source>
        <dbReference type="ARBA" id="ARBA00022884"/>
    </source>
</evidence>
<dbReference type="SUPFAM" id="SSF54928">
    <property type="entry name" value="RNA-binding domain, RBD"/>
    <property type="match status" value="1"/>
</dbReference>
<evidence type="ECO:0000256" key="1">
    <source>
        <dbReference type="ARBA" id="ARBA00004123"/>
    </source>
</evidence>
<feature type="compositionally biased region" description="Basic and acidic residues" evidence="5">
    <location>
        <begin position="204"/>
        <end position="268"/>
    </location>
</feature>
<dbReference type="InterPro" id="IPR012677">
    <property type="entry name" value="Nucleotide-bd_a/b_plait_sf"/>
</dbReference>
<dbReference type="GO" id="GO:0003729">
    <property type="term" value="F:mRNA binding"/>
    <property type="evidence" value="ECO:0007669"/>
    <property type="project" value="TreeGrafter"/>
</dbReference>
<evidence type="ECO:0000256" key="4">
    <source>
        <dbReference type="PROSITE-ProRule" id="PRU00332"/>
    </source>
</evidence>
<evidence type="ECO:0000259" key="6">
    <source>
        <dbReference type="PROSITE" id="PS50102"/>
    </source>
</evidence>
<dbReference type="SUPFAM" id="SSF46785">
    <property type="entry name" value="Winged helix' DNA-binding domain"/>
    <property type="match status" value="1"/>
</dbReference>
<feature type="compositionally biased region" description="Basic residues" evidence="5">
    <location>
        <begin position="191"/>
        <end position="203"/>
    </location>
</feature>
<name>A0A448YJS8_BRENA</name>
<dbReference type="PROSITE" id="PS50102">
    <property type="entry name" value="RRM"/>
    <property type="match status" value="1"/>
</dbReference>
<evidence type="ECO:0000259" key="7">
    <source>
        <dbReference type="PROSITE" id="PS50961"/>
    </source>
</evidence>
<dbReference type="FunCoup" id="A0A448YJS8">
    <property type="interactions" value="735"/>
</dbReference>
<dbReference type="CDD" id="cd12291">
    <property type="entry name" value="RRM1_La"/>
    <property type="match status" value="1"/>
</dbReference>
<dbReference type="InParanoid" id="A0A448YJS8"/>
<evidence type="ECO:0000313" key="9">
    <source>
        <dbReference type="Proteomes" id="UP000290900"/>
    </source>
</evidence>
<dbReference type="InterPro" id="IPR036388">
    <property type="entry name" value="WH-like_DNA-bd_sf"/>
</dbReference>
<gene>
    <name evidence="8" type="ORF">BRENAR_LOCUS1881</name>
</gene>
<sequence length="286" mass="32901">MSNAEEETKSRILTQVEFYFSDSNLLNDRFLFTTQQANDGWVPISVLSQFERMKKYRPIELIVEALRGSKDFLEVSENGELVRRKVPLPTNHNQVQLGIAKRSVVAESFPADSTLDELLEFFSKIGSTNQVRMKRKHKEFTGSVIVEFKSEEDATKLLETEPKPKFKDIELKIISKVAYDESKAQSFGQRRGSKGRGRKARGHKHDEDRKREESPKREGQEYRERDEKEEEKGEEKKEKEEVETAEKVQAREKVQAGEKAQTGEKAQDQTENPDPATTITTSSENQ</sequence>
<reference evidence="8 9" key="1">
    <citation type="submission" date="2018-12" db="EMBL/GenBank/DDBJ databases">
        <authorList>
            <person name="Tiukova I."/>
            <person name="Dainat J."/>
        </authorList>
    </citation>
    <scope>NUCLEOTIDE SEQUENCE [LARGE SCALE GENOMIC DNA]</scope>
</reference>
<keyword evidence="9" id="KW-1185">Reference proteome</keyword>
<dbReference type="InterPro" id="IPR006630">
    <property type="entry name" value="La_HTH"/>
</dbReference>
<dbReference type="PRINTS" id="PR00302">
    <property type="entry name" value="LUPUSLA"/>
</dbReference>
<accession>A0A448YJS8</accession>
<dbReference type="SMART" id="SM00715">
    <property type="entry name" value="LA"/>
    <property type="match status" value="1"/>
</dbReference>
<dbReference type="Gene3D" id="1.10.10.10">
    <property type="entry name" value="Winged helix-like DNA-binding domain superfamily/Winged helix DNA-binding domain"/>
    <property type="match status" value="1"/>
</dbReference>
<evidence type="ECO:0000256" key="5">
    <source>
        <dbReference type="SAM" id="MobiDB-lite"/>
    </source>
</evidence>
<organism evidence="8 9">
    <name type="scientific">Brettanomyces naardenensis</name>
    <name type="common">Yeast</name>
    <dbReference type="NCBI Taxonomy" id="13370"/>
    <lineage>
        <taxon>Eukaryota</taxon>
        <taxon>Fungi</taxon>
        <taxon>Dikarya</taxon>
        <taxon>Ascomycota</taxon>
        <taxon>Saccharomycotina</taxon>
        <taxon>Pichiomycetes</taxon>
        <taxon>Pichiales</taxon>
        <taxon>Pichiaceae</taxon>
        <taxon>Brettanomyces</taxon>
    </lineage>
</organism>
<evidence type="ECO:0000313" key="8">
    <source>
        <dbReference type="EMBL" id="VEU21146.1"/>
    </source>
</evidence>
<feature type="domain" description="HTH La-type RNA-binding" evidence="7">
    <location>
        <begin position="2"/>
        <end position="92"/>
    </location>
</feature>
<dbReference type="GO" id="GO:0005634">
    <property type="term" value="C:nucleus"/>
    <property type="evidence" value="ECO:0007669"/>
    <property type="project" value="UniProtKB-SubCell"/>
</dbReference>
<dbReference type="Pfam" id="PF00076">
    <property type="entry name" value="RRM_1"/>
    <property type="match status" value="1"/>
</dbReference>
<dbReference type="STRING" id="13370.A0A448YJS8"/>
<dbReference type="PANTHER" id="PTHR22792">
    <property type="entry name" value="LUPUS LA PROTEIN-RELATED"/>
    <property type="match status" value="1"/>
</dbReference>
<keyword evidence="3" id="KW-0539">Nucleus</keyword>
<keyword evidence="2 4" id="KW-0694">RNA-binding</keyword>